<evidence type="ECO:0000256" key="5">
    <source>
        <dbReference type="ARBA" id="ARBA00022782"/>
    </source>
</evidence>
<feature type="compositionally biased region" description="Low complexity" evidence="11">
    <location>
        <begin position="739"/>
        <end position="749"/>
    </location>
</feature>
<dbReference type="GO" id="GO:0045467">
    <property type="term" value="P:R7 cell development"/>
    <property type="evidence" value="ECO:0007669"/>
    <property type="project" value="UniProtKB-ARBA"/>
</dbReference>
<name>A0AAW0TB81_SCYPA</name>
<evidence type="ECO:0000313" key="14">
    <source>
        <dbReference type="EMBL" id="KAK8384719.1"/>
    </source>
</evidence>
<dbReference type="SMART" id="SM00355">
    <property type="entry name" value="ZnF_C2H2"/>
    <property type="match status" value="3"/>
</dbReference>
<keyword evidence="4 10" id="KW-0863">Zinc-finger</keyword>
<dbReference type="InterPro" id="IPR036236">
    <property type="entry name" value="Znf_C2H2_sf"/>
</dbReference>
<dbReference type="InterPro" id="IPR051095">
    <property type="entry name" value="Dros_DevTransReg"/>
</dbReference>
<evidence type="ECO:0000256" key="2">
    <source>
        <dbReference type="ARBA" id="ARBA00022723"/>
    </source>
</evidence>
<feature type="region of interest" description="Disordered" evidence="11">
    <location>
        <begin position="252"/>
        <end position="295"/>
    </location>
</feature>
<keyword evidence="8" id="KW-0539">Nucleus</keyword>
<dbReference type="GO" id="GO:0008406">
    <property type="term" value="P:gonad development"/>
    <property type="evidence" value="ECO:0007669"/>
    <property type="project" value="UniProtKB-ARBA"/>
</dbReference>
<sequence length="880" mass="92055">MTLIWCTLGAARGPAGSGRMEAERFLLKWNNHQTNLVTVFDQLYEQEAFTDVTLACDGRTFAAHKVILSACSPYFQALFLGNPCKHPIIFMRDVRAGDMEALLSFMYRGEINVHQHDLSSFLRTAESLQIKGLSDSSERHKETSKILEAMERKFCSSGMQQAQHQQQPQPALNACTPAVGAALGGALVPTVGAGDSPPPAAKKFKSLEDLPRILPKMKPLATPPGLVTPVPGLLTPITLAATVMKNAAHAAHAAQNARVSPPTPETTNSSPTTDASTPPKDRKKEGYISGDSPHPVYLVSSVGGVAAATSGNSTPSHEVKVEEEDPLDETNSFSDDPTSGLGDNDDSSMDSATARGFPCPVPEGVTVKVEPGEVPDGATVKVEPDEVSSGCASPLAATQNEVAYSANMDEDSSLFLSSGLQQAQYCAIQPVLLALPRGRQNEAAEHSEQDKVTPSPVEEAAAASCSGDHTYPVTAQPRPATASASAAHYRCSTCSRVFPRGRRHRYLSHVRTHTGERPYQCPSCGRAFGRRDHLQVHLRLHTGERPFQCSTCGAAFTHKVSLRNHKCPLPQESSGPEQGLDSSPVSVTPSSLPSVTPSVPASVTPSVPASVTPSIPFSVTPSIPVSVTSSIPAVTPSSLASVTPSIPVSVTPSIPASVTPSSPVVTPSSLASVIPSIPAVTPSSLASVISFIPASVNLTRSAVIPSSPTSITPPFAVASPVATPPVSALSPSSPRTTAPQTDPSTSQPPSVDPLPRTSPHSSSVTPQLEEVSEAAATQSPTAPPPDSPHSSDSGDSGKGEHISIFSPLSANQEVSSPSSPEAVHPDPSYPLDVPGKSLAEGASCGVTTESVAWRGAPLPSWWEKSGSLPLRLRPNKFPRV</sequence>
<evidence type="ECO:0000313" key="15">
    <source>
        <dbReference type="Proteomes" id="UP001487740"/>
    </source>
</evidence>
<comment type="function">
    <text evidence="9">Putative transcription factor required for axon growth and guidance in the central and peripheral nervous systems. Repels CNS axons away from the midline by promoting the expression of the midline repellent sli and its receptor robo.</text>
</comment>
<feature type="region of interest" description="Disordered" evidence="11">
    <location>
        <begin position="308"/>
        <end position="375"/>
    </location>
</feature>
<dbReference type="Proteomes" id="UP001487740">
    <property type="component" value="Unassembled WGS sequence"/>
</dbReference>
<dbReference type="GO" id="GO:0048813">
    <property type="term" value="P:dendrite morphogenesis"/>
    <property type="evidence" value="ECO:0007669"/>
    <property type="project" value="UniProtKB-ARBA"/>
</dbReference>
<keyword evidence="15" id="KW-1185">Reference proteome</keyword>
<keyword evidence="3" id="KW-0677">Repeat</keyword>
<reference evidence="14 15" key="1">
    <citation type="submission" date="2023-03" db="EMBL/GenBank/DDBJ databases">
        <title>High-quality genome of Scylla paramamosain provides insights in environmental adaptation.</title>
        <authorList>
            <person name="Zhang L."/>
        </authorList>
    </citation>
    <scope>NUCLEOTIDE SEQUENCE [LARGE SCALE GENOMIC DNA]</scope>
    <source>
        <strain evidence="14">LZ_2023a</strain>
        <tissue evidence="14">Muscle</tissue>
    </source>
</reference>
<evidence type="ECO:0000256" key="4">
    <source>
        <dbReference type="ARBA" id="ARBA00022771"/>
    </source>
</evidence>
<evidence type="ECO:0000259" key="12">
    <source>
        <dbReference type="PROSITE" id="PS50097"/>
    </source>
</evidence>
<evidence type="ECO:0000256" key="9">
    <source>
        <dbReference type="ARBA" id="ARBA00037382"/>
    </source>
</evidence>
<gene>
    <name evidence="14" type="ORF">O3P69_014354</name>
</gene>
<dbReference type="FunFam" id="3.30.160.60:FF:000100">
    <property type="entry name" value="Zinc finger 45-like"/>
    <property type="match status" value="1"/>
</dbReference>
<keyword evidence="1" id="KW-0217">Developmental protein</keyword>
<evidence type="ECO:0000256" key="11">
    <source>
        <dbReference type="SAM" id="MobiDB-lite"/>
    </source>
</evidence>
<dbReference type="InterPro" id="IPR011333">
    <property type="entry name" value="SKP1/BTB/POZ_sf"/>
</dbReference>
<dbReference type="GO" id="GO:0035167">
    <property type="term" value="P:larval lymph gland hemopoiesis"/>
    <property type="evidence" value="ECO:0007669"/>
    <property type="project" value="UniProtKB-ARBA"/>
</dbReference>
<feature type="compositionally biased region" description="Polar residues" evidence="11">
    <location>
        <begin position="729"/>
        <end position="738"/>
    </location>
</feature>
<feature type="compositionally biased region" description="Low complexity" evidence="11">
    <location>
        <begin position="582"/>
        <end position="605"/>
    </location>
</feature>
<proteinExistence type="predicted"/>
<dbReference type="InterPro" id="IPR013087">
    <property type="entry name" value="Znf_C2H2_type"/>
</dbReference>
<dbReference type="PROSITE" id="PS50097">
    <property type="entry name" value="BTB"/>
    <property type="match status" value="1"/>
</dbReference>
<feature type="region of interest" description="Disordered" evidence="11">
    <location>
        <begin position="567"/>
        <end position="605"/>
    </location>
</feature>
<dbReference type="SUPFAM" id="SSF57667">
    <property type="entry name" value="beta-beta-alpha zinc fingers"/>
    <property type="match status" value="1"/>
</dbReference>
<dbReference type="GO" id="GO:0007526">
    <property type="term" value="P:larval somatic muscle development"/>
    <property type="evidence" value="ECO:0007669"/>
    <property type="project" value="UniProtKB-ARBA"/>
</dbReference>
<protein>
    <submittedName>
        <fullName evidence="14">Uncharacterized protein</fullName>
    </submittedName>
</protein>
<dbReference type="PROSITE" id="PS00028">
    <property type="entry name" value="ZINC_FINGER_C2H2_1"/>
    <property type="match status" value="1"/>
</dbReference>
<dbReference type="PROSITE" id="PS50157">
    <property type="entry name" value="ZINC_FINGER_C2H2_2"/>
    <property type="match status" value="3"/>
</dbReference>
<feature type="domain" description="BTB" evidence="12">
    <location>
        <begin position="50"/>
        <end position="115"/>
    </location>
</feature>
<dbReference type="GO" id="GO:0045476">
    <property type="term" value="P:nurse cell apoptotic process"/>
    <property type="evidence" value="ECO:0007669"/>
    <property type="project" value="UniProtKB-ARBA"/>
</dbReference>
<evidence type="ECO:0000256" key="6">
    <source>
        <dbReference type="ARBA" id="ARBA00022833"/>
    </source>
</evidence>
<dbReference type="GO" id="GO:0007464">
    <property type="term" value="P:R3/R4 cell fate commitment"/>
    <property type="evidence" value="ECO:0007669"/>
    <property type="project" value="UniProtKB-ARBA"/>
</dbReference>
<dbReference type="Gene3D" id="3.30.710.10">
    <property type="entry name" value="Potassium Channel Kv1.1, Chain A"/>
    <property type="match status" value="1"/>
</dbReference>
<dbReference type="SUPFAM" id="SSF54695">
    <property type="entry name" value="POZ domain"/>
    <property type="match status" value="1"/>
</dbReference>
<dbReference type="CDD" id="cd18315">
    <property type="entry name" value="BTB_POZ_BAB-like"/>
    <property type="match status" value="1"/>
</dbReference>
<dbReference type="Pfam" id="PF00651">
    <property type="entry name" value="BTB"/>
    <property type="match status" value="1"/>
</dbReference>
<dbReference type="GO" id="GO:0008270">
    <property type="term" value="F:zinc ion binding"/>
    <property type="evidence" value="ECO:0007669"/>
    <property type="project" value="UniProtKB-KW"/>
</dbReference>
<evidence type="ECO:0000256" key="3">
    <source>
        <dbReference type="ARBA" id="ARBA00022737"/>
    </source>
</evidence>
<accession>A0AAW0TB81</accession>
<dbReference type="Pfam" id="PF00096">
    <property type="entry name" value="zf-C2H2"/>
    <property type="match status" value="1"/>
</dbReference>
<evidence type="ECO:0000256" key="1">
    <source>
        <dbReference type="ARBA" id="ARBA00022473"/>
    </source>
</evidence>
<comment type="caution">
    <text evidence="14">The sequence shown here is derived from an EMBL/GenBank/DDBJ whole genome shotgun (WGS) entry which is preliminary data.</text>
</comment>
<feature type="compositionally biased region" description="Basic and acidic residues" evidence="11">
    <location>
        <begin position="440"/>
        <end position="451"/>
    </location>
</feature>
<dbReference type="SMART" id="SM00225">
    <property type="entry name" value="BTB"/>
    <property type="match status" value="1"/>
</dbReference>
<dbReference type="InterPro" id="IPR000210">
    <property type="entry name" value="BTB/POZ_dom"/>
</dbReference>
<keyword evidence="7" id="KW-0524">Neurogenesis</keyword>
<dbReference type="PANTHER" id="PTHR23110:SF111">
    <property type="entry name" value="LONGITUDINALS LACKING PROTEIN, ISOFORMS F_I_K_T"/>
    <property type="match status" value="1"/>
</dbReference>
<evidence type="ECO:0000256" key="7">
    <source>
        <dbReference type="ARBA" id="ARBA00022902"/>
    </source>
</evidence>
<evidence type="ECO:0000256" key="8">
    <source>
        <dbReference type="ARBA" id="ARBA00023242"/>
    </source>
</evidence>
<dbReference type="EMBL" id="JARAKH010000034">
    <property type="protein sequence ID" value="KAK8384719.1"/>
    <property type="molecule type" value="Genomic_DNA"/>
</dbReference>
<dbReference type="FunFam" id="3.30.160.60:FF:002343">
    <property type="entry name" value="Zinc finger protein 33A"/>
    <property type="match status" value="1"/>
</dbReference>
<dbReference type="GO" id="GO:0005634">
    <property type="term" value="C:nucleus"/>
    <property type="evidence" value="ECO:0007669"/>
    <property type="project" value="UniProtKB-ARBA"/>
</dbReference>
<feature type="region of interest" description="Disordered" evidence="11">
    <location>
        <begin position="720"/>
        <end position="845"/>
    </location>
</feature>
<feature type="domain" description="C2H2-type" evidence="13">
    <location>
        <begin position="489"/>
        <end position="518"/>
    </location>
</feature>
<dbReference type="Gene3D" id="3.30.160.60">
    <property type="entry name" value="Classic Zinc Finger"/>
    <property type="match status" value="3"/>
</dbReference>
<organism evidence="14 15">
    <name type="scientific">Scylla paramamosain</name>
    <name type="common">Mud crab</name>
    <dbReference type="NCBI Taxonomy" id="85552"/>
    <lineage>
        <taxon>Eukaryota</taxon>
        <taxon>Metazoa</taxon>
        <taxon>Ecdysozoa</taxon>
        <taxon>Arthropoda</taxon>
        <taxon>Crustacea</taxon>
        <taxon>Multicrustacea</taxon>
        <taxon>Malacostraca</taxon>
        <taxon>Eumalacostraca</taxon>
        <taxon>Eucarida</taxon>
        <taxon>Decapoda</taxon>
        <taxon>Pleocyemata</taxon>
        <taxon>Brachyura</taxon>
        <taxon>Eubrachyura</taxon>
        <taxon>Portunoidea</taxon>
        <taxon>Portunidae</taxon>
        <taxon>Portuninae</taxon>
        <taxon>Scylla</taxon>
    </lineage>
</organism>
<dbReference type="GO" id="GO:0016199">
    <property type="term" value="P:axon midline choice point recognition"/>
    <property type="evidence" value="ECO:0007669"/>
    <property type="project" value="UniProtKB-ARBA"/>
</dbReference>
<evidence type="ECO:0000256" key="10">
    <source>
        <dbReference type="PROSITE-ProRule" id="PRU00042"/>
    </source>
</evidence>
<keyword evidence="6" id="KW-0862">Zinc</keyword>
<feature type="compositionally biased region" description="Polar residues" evidence="11">
    <location>
        <begin position="806"/>
        <end position="819"/>
    </location>
</feature>
<feature type="region of interest" description="Disordered" evidence="11">
    <location>
        <begin position="440"/>
        <end position="479"/>
    </location>
</feature>
<dbReference type="AlphaFoldDB" id="A0AAW0TB81"/>
<keyword evidence="5" id="KW-0221">Differentiation</keyword>
<evidence type="ECO:0000259" key="13">
    <source>
        <dbReference type="PROSITE" id="PS50157"/>
    </source>
</evidence>
<feature type="domain" description="C2H2-type" evidence="13">
    <location>
        <begin position="547"/>
        <end position="576"/>
    </location>
</feature>
<keyword evidence="2" id="KW-0479">Metal-binding</keyword>
<feature type="domain" description="C2H2-type" evidence="13">
    <location>
        <begin position="519"/>
        <end position="546"/>
    </location>
</feature>
<dbReference type="PANTHER" id="PTHR23110">
    <property type="entry name" value="BTB DOMAIN TRANSCRIPTION FACTOR"/>
    <property type="match status" value="1"/>
</dbReference>
<dbReference type="GO" id="GO:0006357">
    <property type="term" value="P:regulation of transcription by RNA polymerase II"/>
    <property type="evidence" value="ECO:0007669"/>
    <property type="project" value="TreeGrafter"/>
</dbReference>